<dbReference type="InterPro" id="IPR055199">
    <property type="entry name" value="Hda_lid"/>
</dbReference>
<dbReference type="Gene3D" id="3.40.50.300">
    <property type="entry name" value="P-loop containing nucleotide triphosphate hydrolases"/>
    <property type="match status" value="1"/>
</dbReference>
<dbReference type="Proteomes" id="UP000430564">
    <property type="component" value="Unassembled WGS sequence"/>
</dbReference>
<dbReference type="EMBL" id="WEHX01000020">
    <property type="protein sequence ID" value="KAB7661324.1"/>
    <property type="molecule type" value="Genomic_DNA"/>
</dbReference>
<dbReference type="Gene3D" id="1.10.8.60">
    <property type="match status" value="1"/>
</dbReference>
<reference evidence="2 3" key="1">
    <citation type="submission" date="2019-10" db="EMBL/GenBank/DDBJ databases">
        <title>Genome diversity of Sutterella seckii.</title>
        <authorList>
            <person name="Chaplin A.V."/>
            <person name="Sokolova S.R."/>
            <person name="Mosin K.A."/>
            <person name="Ivanova E.L."/>
            <person name="Kochetkova T.O."/>
            <person name="Goltsov A.Y."/>
            <person name="Trofimov D.Y."/>
            <person name="Efimov B.A."/>
        </authorList>
    </citation>
    <scope>NUCLEOTIDE SEQUENCE [LARGE SCALE GENOMIC DNA]</scope>
    <source>
        <strain evidence="2 3">ASD393</strain>
    </source>
</reference>
<feature type="domain" description="Hda lid" evidence="1">
    <location>
        <begin position="156"/>
        <end position="218"/>
    </location>
</feature>
<dbReference type="GO" id="GO:0005886">
    <property type="term" value="C:plasma membrane"/>
    <property type="evidence" value="ECO:0007669"/>
    <property type="project" value="TreeGrafter"/>
</dbReference>
<dbReference type="InterPro" id="IPR027417">
    <property type="entry name" value="P-loop_NTPase"/>
</dbReference>
<dbReference type="Pfam" id="PF22688">
    <property type="entry name" value="Hda_lid"/>
    <property type="match status" value="1"/>
</dbReference>
<proteinExistence type="predicted"/>
<accession>A0A6I1EQ18</accession>
<evidence type="ECO:0000259" key="1">
    <source>
        <dbReference type="Pfam" id="PF22688"/>
    </source>
</evidence>
<dbReference type="GO" id="GO:0003688">
    <property type="term" value="F:DNA replication origin binding"/>
    <property type="evidence" value="ECO:0007669"/>
    <property type="project" value="TreeGrafter"/>
</dbReference>
<protein>
    <submittedName>
        <fullName evidence="2">DnaA regulatory inactivator Hda</fullName>
    </submittedName>
</protein>
<dbReference type="PANTHER" id="PTHR30050:SF5">
    <property type="entry name" value="DNAA REGULATORY INACTIVATOR HDA"/>
    <property type="match status" value="1"/>
</dbReference>
<dbReference type="AlphaFoldDB" id="A0A6I1EQ18"/>
<dbReference type="GO" id="GO:0006270">
    <property type="term" value="P:DNA replication initiation"/>
    <property type="evidence" value="ECO:0007669"/>
    <property type="project" value="TreeGrafter"/>
</dbReference>
<sequence length="232" mass="25990">MESSSLPPDQYLLDLPELQGRDRPTFANFIPGENTEVLAVLCGMAAGRGPKFLYIYGPRGAGLTHLLEAFLPGSTESDFRVPLYQPGVRKYAVDDIDALDEGYSRELLQLQNAVYGDPDARLVCAGRFPPKELPLPEGVKNRLLGGPCYFVAPLNEEDRFRELSRQAALRGILLTPDMTQWMSRHLPRDMRSLTRIMDVANQIALHSKRRVTLQIIREAVKVSGVEEKDPEL</sequence>
<comment type="caution">
    <text evidence="2">The sequence shown here is derived from an EMBL/GenBank/DDBJ whole genome shotgun (WGS) entry which is preliminary data.</text>
</comment>
<name>A0A6I1EQ18_9BURK</name>
<organism evidence="2 3">
    <name type="scientific">Sutterella seckii</name>
    <dbReference type="NCBI Taxonomy" id="1944635"/>
    <lineage>
        <taxon>Bacteria</taxon>
        <taxon>Pseudomonadati</taxon>
        <taxon>Pseudomonadota</taxon>
        <taxon>Betaproteobacteria</taxon>
        <taxon>Burkholderiales</taxon>
        <taxon>Sutterellaceae</taxon>
        <taxon>Sutterella</taxon>
    </lineage>
</organism>
<gene>
    <name evidence="2" type="ORF">GBM95_04845</name>
</gene>
<dbReference type="OrthoDB" id="9784878at2"/>
<evidence type="ECO:0000313" key="2">
    <source>
        <dbReference type="EMBL" id="KAB7661324.1"/>
    </source>
</evidence>
<dbReference type="PANTHER" id="PTHR30050">
    <property type="entry name" value="CHROMOSOMAL REPLICATION INITIATOR PROTEIN DNAA"/>
    <property type="match status" value="1"/>
</dbReference>
<evidence type="ECO:0000313" key="3">
    <source>
        <dbReference type="Proteomes" id="UP000430564"/>
    </source>
</evidence>
<dbReference type="SUPFAM" id="SSF52540">
    <property type="entry name" value="P-loop containing nucleoside triphosphate hydrolases"/>
    <property type="match status" value="1"/>
</dbReference>